<dbReference type="Pfam" id="PF16407">
    <property type="entry name" value="PKD_2"/>
    <property type="match status" value="1"/>
</dbReference>
<dbReference type="EMBL" id="CM001403">
    <property type="protein sequence ID" value="EHQ28140.1"/>
    <property type="molecule type" value="Genomic_DNA"/>
</dbReference>
<dbReference type="eggNOG" id="ENOG5030KUD">
    <property type="taxonomic scope" value="Bacteria"/>
</dbReference>
<protein>
    <recommendedName>
        <fullName evidence="3">PKD-like family protein</fullName>
    </recommendedName>
</protein>
<sequence>MKKIFYIGFCISMFALLSSCSKDKGNYDYTALDAVTIDVSSLATAYTRLRFDTLKLQPVVKYKGQVVNPTNPQFKELKFTWEMYTSQSSAPSLNAKDTIGNAIALNSVMKEPEASWIVLFTVTNTNTGVKAFAKFSVAITPSLAEGWMVLYEKNGNTDVGLIVNNEISKTAITTEKVILDLYANSNGVPISGTPGSIIYTVANFPSSYQIYIQSSGDVVSVNPGTFQKVYDFGTIFWTPPAVRAPQMVKATERRKEFIINNNKLHVNDYTIIGAGRRAFGDALSGTYGTLAPWIAATTSAAFDAILYDQTNMKFMKVVSYGTAVIPIATSQTAAAAFDCNNVGMTFLMSDLGWNYWEDMVMKDAAGKYWMLTVDFKDGEIGTIGKGKYDMSACPEISQINSITAGYSGQVFYYSSGTNMYQFNYTAGITTKLWTPPANETITNITLQKYYNTSAPLGVLQNPKNISKILYIATYNAATQIGTVYQMQVDPTSGAIISGTEKKYTGFGKIKAMAWKPYIIT</sequence>
<evidence type="ECO:0000313" key="2">
    <source>
        <dbReference type="Proteomes" id="UP000002774"/>
    </source>
</evidence>
<dbReference type="Proteomes" id="UP000002774">
    <property type="component" value="Chromosome"/>
</dbReference>
<evidence type="ECO:0008006" key="3">
    <source>
        <dbReference type="Google" id="ProtNLM"/>
    </source>
</evidence>
<dbReference type="AlphaFoldDB" id="H1Y091"/>
<reference evidence="1" key="1">
    <citation type="submission" date="2011-09" db="EMBL/GenBank/DDBJ databases">
        <title>The permanent draft genome of Mucilaginibacter paludis DSM 18603.</title>
        <authorList>
            <consortium name="US DOE Joint Genome Institute (JGI-PGF)"/>
            <person name="Lucas S."/>
            <person name="Han J."/>
            <person name="Lapidus A."/>
            <person name="Bruce D."/>
            <person name="Goodwin L."/>
            <person name="Pitluck S."/>
            <person name="Peters L."/>
            <person name="Kyrpides N."/>
            <person name="Mavromatis K."/>
            <person name="Ivanova N."/>
            <person name="Mikhailova N."/>
            <person name="Held B."/>
            <person name="Detter J.C."/>
            <person name="Tapia R."/>
            <person name="Han C."/>
            <person name="Land M."/>
            <person name="Hauser L."/>
            <person name="Markowitz V."/>
            <person name="Cheng J.-F."/>
            <person name="Hugenholtz P."/>
            <person name="Woyke T."/>
            <person name="Wu D."/>
            <person name="Tindall B."/>
            <person name="Brambilla E."/>
            <person name="Klenk H.-P."/>
            <person name="Eisen J.A."/>
        </authorList>
    </citation>
    <scope>NUCLEOTIDE SEQUENCE [LARGE SCALE GENOMIC DNA]</scope>
    <source>
        <strain evidence="1">DSM 18603</strain>
    </source>
</reference>
<evidence type="ECO:0000313" key="1">
    <source>
        <dbReference type="EMBL" id="EHQ28140.1"/>
    </source>
</evidence>
<dbReference type="PROSITE" id="PS51257">
    <property type="entry name" value="PROKAR_LIPOPROTEIN"/>
    <property type="match status" value="1"/>
</dbReference>
<accession>H1Y091</accession>
<dbReference type="InterPro" id="IPR032183">
    <property type="entry name" value="PKD-like"/>
</dbReference>
<dbReference type="HOGENOM" id="CLU_036595_0_0_10"/>
<organism evidence="1 2">
    <name type="scientific">Mucilaginibacter paludis DSM 18603</name>
    <dbReference type="NCBI Taxonomy" id="714943"/>
    <lineage>
        <taxon>Bacteria</taxon>
        <taxon>Pseudomonadati</taxon>
        <taxon>Bacteroidota</taxon>
        <taxon>Sphingobacteriia</taxon>
        <taxon>Sphingobacteriales</taxon>
        <taxon>Sphingobacteriaceae</taxon>
        <taxon>Mucilaginibacter</taxon>
    </lineage>
</organism>
<dbReference type="STRING" id="714943.Mucpa_4049"/>
<name>H1Y091_9SPHI</name>
<gene>
    <name evidence="1" type="ORF">Mucpa_4049</name>
</gene>
<dbReference type="RefSeq" id="WP_008508886.1">
    <property type="nucleotide sequence ID" value="NZ_CM001403.1"/>
</dbReference>
<proteinExistence type="predicted"/>
<dbReference type="OrthoDB" id="1094435at2"/>
<keyword evidence="2" id="KW-1185">Reference proteome</keyword>